<gene>
    <name evidence="2" type="ORF">C7H19_21295</name>
</gene>
<evidence type="ECO:0000313" key="2">
    <source>
        <dbReference type="EMBL" id="PSF32663.1"/>
    </source>
</evidence>
<organism evidence="2 3">
    <name type="scientific">Aphanothece hegewaldii CCALA 016</name>
    <dbReference type="NCBI Taxonomy" id="2107694"/>
    <lineage>
        <taxon>Bacteria</taxon>
        <taxon>Bacillati</taxon>
        <taxon>Cyanobacteriota</taxon>
        <taxon>Cyanophyceae</taxon>
        <taxon>Oscillatoriophycideae</taxon>
        <taxon>Chroococcales</taxon>
        <taxon>Aphanothecaceae</taxon>
        <taxon>Aphanothece</taxon>
    </lineage>
</organism>
<dbReference type="OrthoDB" id="467587at2"/>
<proteinExistence type="predicted"/>
<feature type="compositionally biased region" description="Basic and acidic residues" evidence="1">
    <location>
        <begin position="87"/>
        <end position="96"/>
    </location>
</feature>
<dbReference type="Proteomes" id="UP000239001">
    <property type="component" value="Unassembled WGS sequence"/>
</dbReference>
<dbReference type="AlphaFoldDB" id="A0A2T1LSM9"/>
<dbReference type="EMBL" id="PXOH01000036">
    <property type="protein sequence ID" value="PSF32663.1"/>
    <property type="molecule type" value="Genomic_DNA"/>
</dbReference>
<reference evidence="2 3" key="2">
    <citation type="submission" date="2018-03" db="EMBL/GenBank/DDBJ databases">
        <authorList>
            <person name="Keele B.F."/>
        </authorList>
    </citation>
    <scope>NUCLEOTIDE SEQUENCE [LARGE SCALE GENOMIC DNA]</scope>
    <source>
        <strain evidence="2 3">CCALA 016</strain>
    </source>
</reference>
<evidence type="ECO:0000313" key="3">
    <source>
        <dbReference type="Proteomes" id="UP000239001"/>
    </source>
</evidence>
<keyword evidence="3" id="KW-1185">Reference proteome</keyword>
<reference evidence="2 3" key="1">
    <citation type="submission" date="2018-03" db="EMBL/GenBank/DDBJ databases">
        <title>The ancient ancestry and fast evolution of plastids.</title>
        <authorList>
            <person name="Moore K.R."/>
            <person name="Magnabosco C."/>
            <person name="Momper L."/>
            <person name="Gold D.A."/>
            <person name="Bosak T."/>
            <person name="Fournier G.P."/>
        </authorList>
    </citation>
    <scope>NUCLEOTIDE SEQUENCE [LARGE SCALE GENOMIC DNA]</scope>
    <source>
        <strain evidence="2 3">CCALA 016</strain>
    </source>
</reference>
<comment type="caution">
    <text evidence="2">The sequence shown here is derived from an EMBL/GenBank/DDBJ whole genome shotgun (WGS) entry which is preliminary data.</text>
</comment>
<dbReference type="RefSeq" id="WP_106458928.1">
    <property type="nucleotide sequence ID" value="NZ_PXOH01000036.1"/>
</dbReference>
<evidence type="ECO:0000256" key="1">
    <source>
        <dbReference type="SAM" id="MobiDB-lite"/>
    </source>
</evidence>
<feature type="region of interest" description="Disordered" evidence="1">
    <location>
        <begin position="81"/>
        <end position="110"/>
    </location>
</feature>
<sequence length="240" mass="26524">MKLKTYLLTLGILMAILGASVGSAVLAYRMGTEALKGVSPPDVNPTNKFSTSQQITARPKPFKPINEKDILKKVDIYIQNQKTKPRDKKEPPKTVEPKPSPSAKEIEAPPQKRTDVLINFPLRVKEQNMTLEITKATYQGESLLLNISLKNEGEKAVQFLYSFLEIQDSQGQILSAITEGLPSEIPANGQTFQGTVEIPISLIEKSQLISLKLSDYPEQKVNLALPNIPISQNQEVTATQ</sequence>
<name>A0A2T1LSM9_9CHRO</name>
<accession>A0A2T1LSM9</accession>
<protein>
    <submittedName>
        <fullName evidence="2">Uncharacterized protein</fullName>
    </submittedName>
</protein>